<evidence type="ECO:0000313" key="3">
    <source>
        <dbReference type="EMBL" id="KAK8880861.1"/>
    </source>
</evidence>
<feature type="transmembrane region" description="Helical" evidence="1">
    <location>
        <begin position="504"/>
        <end position="525"/>
    </location>
</feature>
<sequence>MNSAGELKISAYYISQYFWMLYVIIPLLISLLIPYKTNKMAIISSMDHFNSSKDPVVFAHLTDIHINRLTPASVTSFQTTVSLLKNYSPDFVVVSGDITDNYEPPKNPRYGDEIEENWMIYKREISNISEIPIIEVAGNHDQFGVKGIFSHKNYIIDYSRTYNRNNTFSEADYACRTFTAGRSQTNIITINPFEFPTGHPPLLFFMKYSTQLLDRLTSEIQKNPKSIIISHYPVGTIHSETSSQGSKFSDIIGSSKQVLAYLTGHTHPNKPEFYHQGKGNLEVIGPSNYYASQFGLVTLDNDMITWTTVNISNPPNGIISYPTPKGQISPHSIFNDIENSEIRVIMFTNRTDLKIKFTITNTETLKEVFTGYLKYKKTLVENRQILYTFPMKECVREYGPYNLTFSEDFKSSIEFFEGNLIVTGNEVMPTFYNARDMVFVTFPIFFLILFIITFVSPFETNGSSSSFETIENWIETSTGDSGHWFIVYLLGFLLVRTRFQRTPLLLRLFVFLSVVYGIIGPLLLFETEDLTGYISAYGYYINNKAYSSDFGTFFAYFYLLLVCLPMIVMCSSLSVKKWTKKQDGDLIFTLAATIGNLLVMIEFIWECVGQRHALSSIGYVGVPTVFSIMFVYYFFAAKEKKKDDDNDDSSEVNDYLASNTNIIII</sequence>
<reference evidence="3 4" key="1">
    <citation type="submission" date="2024-04" db="EMBL/GenBank/DDBJ databases">
        <title>Tritrichomonas musculus Genome.</title>
        <authorList>
            <person name="Alves-Ferreira E."/>
            <person name="Grigg M."/>
            <person name="Lorenzi H."/>
            <person name="Galac M."/>
        </authorList>
    </citation>
    <scope>NUCLEOTIDE SEQUENCE [LARGE SCALE GENOMIC DNA]</scope>
    <source>
        <strain evidence="3 4">EAF2021</strain>
    </source>
</reference>
<evidence type="ECO:0000313" key="4">
    <source>
        <dbReference type="Proteomes" id="UP001470230"/>
    </source>
</evidence>
<keyword evidence="1" id="KW-1133">Transmembrane helix</keyword>
<comment type="caution">
    <text evidence="3">The sequence shown here is derived from an EMBL/GenBank/DDBJ whole genome shotgun (WGS) entry which is preliminary data.</text>
</comment>
<dbReference type="InterPro" id="IPR029052">
    <property type="entry name" value="Metallo-depent_PP-like"/>
</dbReference>
<dbReference type="SUPFAM" id="SSF56300">
    <property type="entry name" value="Metallo-dependent phosphatases"/>
    <property type="match status" value="1"/>
</dbReference>
<feature type="transmembrane region" description="Helical" evidence="1">
    <location>
        <begin position="553"/>
        <end position="574"/>
    </location>
</feature>
<keyword evidence="1" id="KW-0472">Membrane</keyword>
<feature type="transmembrane region" description="Helical" evidence="1">
    <location>
        <begin position="586"/>
        <end position="605"/>
    </location>
</feature>
<dbReference type="PANTHER" id="PTHR14795:SF0">
    <property type="entry name" value="TRANSMEMBRANE PROTEIN 62"/>
    <property type="match status" value="1"/>
</dbReference>
<feature type="transmembrane region" description="Helical" evidence="1">
    <location>
        <begin position="438"/>
        <end position="458"/>
    </location>
</feature>
<feature type="transmembrane region" description="Helical" evidence="1">
    <location>
        <begin position="481"/>
        <end position="497"/>
    </location>
</feature>
<organism evidence="3 4">
    <name type="scientific">Tritrichomonas musculus</name>
    <dbReference type="NCBI Taxonomy" id="1915356"/>
    <lineage>
        <taxon>Eukaryota</taxon>
        <taxon>Metamonada</taxon>
        <taxon>Parabasalia</taxon>
        <taxon>Tritrichomonadida</taxon>
        <taxon>Tritrichomonadidae</taxon>
        <taxon>Tritrichomonas</taxon>
    </lineage>
</organism>
<feature type="transmembrane region" description="Helical" evidence="1">
    <location>
        <begin position="617"/>
        <end position="635"/>
    </location>
</feature>
<keyword evidence="4" id="KW-1185">Reference proteome</keyword>
<evidence type="ECO:0000259" key="2">
    <source>
        <dbReference type="Pfam" id="PF00149"/>
    </source>
</evidence>
<evidence type="ECO:0000256" key="1">
    <source>
        <dbReference type="SAM" id="Phobius"/>
    </source>
</evidence>
<name>A0ABR2JQ22_9EUKA</name>
<gene>
    <name evidence="3" type="ORF">M9Y10_003559</name>
</gene>
<dbReference type="PANTHER" id="PTHR14795">
    <property type="entry name" value="HELICASE RELATED"/>
    <property type="match status" value="1"/>
</dbReference>
<feature type="domain" description="Calcineurin-like phosphoesterase" evidence="2">
    <location>
        <begin position="58"/>
        <end position="268"/>
    </location>
</feature>
<protein>
    <submittedName>
        <fullName evidence="3">Transmembrane protein 62</fullName>
    </submittedName>
</protein>
<dbReference type="Pfam" id="PF00149">
    <property type="entry name" value="Metallophos"/>
    <property type="match status" value="1"/>
</dbReference>
<accession>A0ABR2JQ22</accession>
<dbReference type="Proteomes" id="UP001470230">
    <property type="component" value="Unassembled WGS sequence"/>
</dbReference>
<feature type="transmembrane region" description="Helical" evidence="1">
    <location>
        <begin position="17"/>
        <end position="35"/>
    </location>
</feature>
<dbReference type="EMBL" id="JAPFFF010000010">
    <property type="protein sequence ID" value="KAK8880861.1"/>
    <property type="molecule type" value="Genomic_DNA"/>
</dbReference>
<dbReference type="Gene3D" id="3.60.21.10">
    <property type="match status" value="1"/>
</dbReference>
<keyword evidence="1 3" id="KW-0812">Transmembrane</keyword>
<dbReference type="InterPro" id="IPR004843">
    <property type="entry name" value="Calcineurin-like_PHP"/>
</dbReference>
<proteinExistence type="predicted"/>